<reference evidence="2 3" key="1">
    <citation type="submission" date="2013-03" db="EMBL/GenBank/DDBJ databases">
        <title>The Genome Sequence of Exophiala aquamarina CBS 119918.</title>
        <authorList>
            <consortium name="The Broad Institute Genomics Platform"/>
            <person name="Cuomo C."/>
            <person name="de Hoog S."/>
            <person name="Gorbushina A."/>
            <person name="Walker B."/>
            <person name="Young S.K."/>
            <person name="Zeng Q."/>
            <person name="Gargeya S."/>
            <person name="Fitzgerald M."/>
            <person name="Haas B."/>
            <person name="Abouelleil A."/>
            <person name="Allen A.W."/>
            <person name="Alvarado L."/>
            <person name="Arachchi H.M."/>
            <person name="Berlin A.M."/>
            <person name="Chapman S.B."/>
            <person name="Gainer-Dewar J."/>
            <person name="Goldberg J."/>
            <person name="Griggs A."/>
            <person name="Gujja S."/>
            <person name="Hansen M."/>
            <person name="Howarth C."/>
            <person name="Imamovic A."/>
            <person name="Ireland A."/>
            <person name="Larimer J."/>
            <person name="McCowan C."/>
            <person name="Murphy C."/>
            <person name="Pearson M."/>
            <person name="Poon T.W."/>
            <person name="Priest M."/>
            <person name="Roberts A."/>
            <person name="Saif S."/>
            <person name="Shea T."/>
            <person name="Sisk P."/>
            <person name="Sykes S."/>
            <person name="Wortman J."/>
            <person name="Nusbaum C."/>
            <person name="Birren B."/>
        </authorList>
    </citation>
    <scope>NUCLEOTIDE SEQUENCE [LARGE SCALE GENOMIC DNA]</scope>
    <source>
        <strain evidence="2 3">CBS 119918</strain>
    </source>
</reference>
<dbReference type="OrthoDB" id="5973539at2759"/>
<name>A0A072PUB2_9EURO</name>
<protein>
    <recommendedName>
        <fullName evidence="4">BZIP domain-containing protein</fullName>
    </recommendedName>
</protein>
<evidence type="ECO:0000313" key="2">
    <source>
        <dbReference type="EMBL" id="KEF63684.1"/>
    </source>
</evidence>
<dbReference type="PANTHER" id="PTHR38116">
    <property type="entry name" value="CHROMOSOME 7, WHOLE GENOME SHOTGUN SEQUENCE"/>
    <property type="match status" value="1"/>
</dbReference>
<evidence type="ECO:0000256" key="1">
    <source>
        <dbReference type="SAM" id="MobiDB-lite"/>
    </source>
</evidence>
<dbReference type="GeneID" id="25276608"/>
<feature type="region of interest" description="Disordered" evidence="1">
    <location>
        <begin position="1"/>
        <end position="46"/>
    </location>
</feature>
<dbReference type="RefSeq" id="XP_013266274.1">
    <property type="nucleotide sequence ID" value="XM_013410820.1"/>
</dbReference>
<organism evidence="2 3">
    <name type="scientific">Exophiala aquamarina CBS 119918</name>
    <dbReference type="NCBI Taxonomy" id="1182545"/>
    <lineage>
        <taxon>Eukaryota</taxon>
        <taxon>Fungi</taxon>
        <taxon>Dikarya</taxon>
        <taxon>Ascomycota</taxon>
        <taxon>Pezizomycotina</taxon>
        <taxon>Eurotiomycetes</taxon>
        <taxon>Chaetothyriomycetidae</taxon>
        <taxon>Chaetothyriales</taxon>
        <taxon>Herpotrichiellaceae</taxon>
        <taxon>Exophiala</taxon>
    </lineage>
</organism>
<feature type="region of interest" description="Disordered" evidence="1">
    <location>
        <begin position="172"/>
        <end position="195"/>
    </location>
</feature>
<dbReference type="VEuPathDB" id="FungiDB:A1O9_01662"/>
<evidence type="ECO:0008006" key="4">
    <source>
        <dbReference type="Google" id="ProtNLM"/>
    </source>
</evidence>
<feature type="compositionally biased region" description="Low complexity" evidence="1">
    <location>
        <begin position="178"/>
        <end position="195"/>
    </location>
</feature>
<feature type="compositionally biased region" description="Basic and acidic residues" evidence="1">
    <location>
        <begin position="19"/>
        <end position="46"/>
    </location>
</feature>
<evidence type="ECO:0000313" key="3">
    <source>
        <dbReference type="Proteomes" id="UP000027920"/>
    </source>
</evidence>
<gene>
    <name evidence="2" type="ORF">A1O9_01662</name>
</gene>
<dbReference type="PANTHER" id="PTHR38116:SF8">
    <property type="entry name" value="BZIP DOMAIN-CONTAINING PROTEIN"/>
    <property type="match status" value="1"/>
</dbReference>
<accession>A0A072PUB2</accession>
<dbReference type="InterPro" id="IPR021833">
    <property type="entry name" value="DUF3425"/>
</dbReference>
<dbReference type="AlphaFoldDB" id="A0A072PUB2"/>
<dbReference type="CDD" id="cd14686">
    <property type="entry name" value="bZIP"/>
    <property type="match status" value="1"/>
</dbReference>
<dbReference type="EMBL" id="AMGV01000001">
    <property type="protein sequence ID" value="KEF63684.1"/>
    <property type="molecule type" value="Genomic_DNA"/>
</dbReference>
<sequence>MAGATENQHTQASSRYKRKLTEARREQNRRAQKLWRERQKKQRDEDLKAKVLEQLMQADSMSEEVVLEDNDGGANGGAGGGWAGEITQSTGINAPFHELPALDGPVSASRIPGPEYTDPSPETPVRLELADPYMPLPVAVYYFVPPDPDSEDMRYAWPIDEDITQKIYVKPPPHRKAGGSLANTSSLSSLSHSGTTPAYSYPPPYPLYPVTSIGTHTPQSISTNSEGTLPSPYINHLQLVGESCFSATLSIATCLGIPRTSYINDHPSPFTTSSNSAISSIPIDLRPSGFQLILAHPCYLDCIPFPHFRNMAVYLSSLKKLDHCSLFLDLMHDGLVCWGRARANGGHGRSMRDGVAWSRRSWEAKPWFWRKWGWLARTTIEDVDSGVFSQAAVDDEVDDEDGMLSGSQWWWSQQTDDEAELLLGVSSRRSAGSSSAGVGRSVGDQDQEEFGSMLSRLVSCNVGIRNMKDVVLWD</sequence>
<proteinExistence type="predicted"/>
<comment type="caution">
    <text evidence="2">The sequence shown here is derived from an EMBL/GenBank/DDBJ whole genome shotgun (WGS) entry which is preliminary data.</text>
</comment>
<dbReference type="Pfam" id="PF11905">
    <property type="entry name" value="DUF3425"/>
    <property type="match status" value="1"/>
</dbReference>
<keyword evidence="3" id="KW-1185">Reference proteome</keyword>
<dbReference type="Proteomes" id="UP000027920">
    <property type="component" value="Unassembled WGS sequence"/>
</dbReference>
<feature type="compositionally biased region" description="Polar residues" evidence="1">
    <location>
        <begin position="1"/>
        <end position="14"/>
    </location>
</feature>
<dbReference type="HOGENOM" id="CLU_605490_0_0_1"/>